<keyword evidence="2" id="KW-0689">Ribosomal protein</keyword>
<dbReference type="GO" id="GO:0003735">
    <property type="term" value="F:structural constituent of ribosome"/>
    <property type="evidence" value="ECO:0007669"/>
    <property type="project" value="InterPro"/>
</dbReference>
<evidence type="ECO:0000313" key="6">
    <source>
        <dbReference type="EMBL" id="EDP42364.1"/>
    </source>
</evidence>
<dbReference type="InterPro" id="IPR034704">
    <property type="entry name" value="Ribosomal_bL28/bL31-like_sf"/>
</dbReference>
<organism evidence="6 7">
    <name type="scientific">Malassezia globosa (strain ATCC MYA-4612 / CBS 7966)</name>
    <name type="common">Dandruff-associated fungus</name>
    <dbReference type="NCBI Taxonomy" id="425265"/>
    <lineage>
        <taxon>Eukaryota</taxon>
        <taxon>Fungi</taxon>
        <taxon>Dikarya</taxon>
        <taxon>Basidiomycota</taxon>
        <taxon>Ustilaginomycotina</taxon>
        <taxon>Malasseziomycetes</taxon>
        <taxon>Malasseziales</taxon>
        <taxon>Malasseziaceae</taxon>
        <taxon>Malassezia</taxon>
    </lineage>
</organism>
<dbReference type="GO" id="GO:0005762">
    <property type="term" value="C:mitochondrial large ribosomal subunit"/>
    <property type="evidence" value="ECO:0007669"/>
    <property type="project" value="TreeGrafter"/>
</dbReference>
<dbReference type="PANTHER" id="PTHR13528">
    <property type="entry name" value="39S RIBOSOMAL PROTEIN L28, MITOCHONDRIAL"/>
    <property type="match status" value="1"/>
</dbReference>
<evidence type="ECO:0000256" key="1">
    <source>
        <dbReference type="ARBA" id="ARBA00008760"/>
    </source>
</evidence>
<dbReference type="AlphaFoldDB" id="A8Q7U2"/>
<dbReference type="OrthoDB" id="361870at2759"/>
<evidence type="ECO:0000313" key="7">
    <source>
        <dbReference type="Proteomes" id="UP000008837"/>
    </source>
</evidence>
<evidence type="ECO:0000256" key="4">
    <source>
        <dbReference type="ARBA" id="ARBA00035269"/>
    </source>
</evidence>
<evidence type="ECO:0000256" key="5">
    <source>
        <dbReference type="SAM" id="MobiDB-lite"/>
    </source>
</evidence>
<comment type="caution">
    <text evidence="6">The sequence shown here is derived from an EMBL/GenBank/DDBJ whole genome shotgun (WGS) entry which is preliminary data.</text>
</comment>
<reference evidence="6 7" key="1">
    <citation type="journal article" date="2007" name="Proc. Natl. Acad. Sci. U.S.A.">
        <title>Dandruff-associated Malassezia genomes reveal convergent and divergent virulence traits shared with plant and human fungal pathogens.</title>
        <authorList>
            <person name="Xu J."/>
            <person name="Saunders C.W."/>
            <person name="Hu P."/>
            <person name="Grant R.A."/>
            <person name="Boekhout T."/>
            <person name="Kuramae E.E."/>
            <person name="Kronstad J.W."/>
            <person name="Deangelis Y.M."/>
            <person name="Reeder N.L."/>
            <person name="Johnstone K.R."/>
            <person name="Leland M."/>
            <person name="Fieno A.M."/>
            <person name="Begley W.M."/>
            <person name="Sun Y."/>
            <person name="Lacey M.P."/>
            <person name="Chaudhary T."/>
            <person name="Keough T."/>
            <person name="Chu L."/>
            <person name="Sears R."/>
            <person name="Yuan B."/>
            <person name="Dawson T.L.Jr."/>
        </authorList>
    </citation>
    <scope>NUCLEOTIDE SEQUENCE [LARGE SCALE GENOMIC DNA]</scope>
    <source>
        <strain evidence="7">ATCC MYA-4612 / CBS 7966</strain>
    </source>
</reference>
<dbReference type="InterPro" id="IPR037147">
    <property type="entry name" value="Ribosomal_bL28_sf"/>
</dbReference>
<sequence>MFASLIRWSRTTYRGARGSGAGRSGNTDARSSKASRPTEVLAAHAGHTFKRAQRGLYDGRIVQFGNTIPKSRHKTSRKWTPNIQRTTLWSETLQEYVTTRVATSAMRSIEKHGGLDQYLARTKESHLGEFGRTLRMRVARALRDKRMENAQSA</sequence>
<name>A8Q7U2_MALGO</name>
<dbReference type="KEGG" id="mgl:MGL_3122"/>
<keyword evidence="3" id="KW-0687">Ribonucleoprotein</keyword>
<dbReference type="EMBL" id="AAYY01000011">
    <property type="protein sequence ID" value="EDP42364.1"/>
    <property type="molecule type" value="Genomic_DNA"/>
</dbReference>
<accession>A8Q7U2</accession>
<dbReference type="OMA" id="KVNHQWK"/>
<dbReference type="Gene3D" id="2.30.170.40">
    <property type="entry name" value="Ribosomal protein L28/L24"/>
    <property type="match status" value="1"/>
</dbReference>
<evidence type="ECO:0000256" key="2">
    <source>
        <dbReference type="ARBA" id="ARBA00022980"/>
    </source>
</evidence>
<dbReference type="STRING" id="425265.A8Q7U2"/>
<dbReference type="RefSeq" id="XP_001729578.1">
    <property type="nucleotide sequence ID" value="XM_001729526.1"/>
</dbReference>
<feature type="region of interest" description="Disordered" evidence="5">
    <location>
        <begin position="15"/>
        <end position="37"/>
    </location>
</feature>
<dbReference type="InParanoid" id="A8Q7U2"/>
<dbReference type="InterPro" id="IPR026569">
    <property type="entry name" value="Ribosomal_bL28"/>
</dbReference>
<dbReference type="GeneID" id="5853884"/>
<evidence type="ECO:0000256" key="3">
    <source>
        <dbReference type="ARBA" id="ARBA00023274"/>
    </source>
</evidence>
<dbReference type="FunCoup" id="A8Q7U2">
    <property type="interactions" value="122"/>
</dbReference>
<dbReference type="VEuPathDB" id="FungiDB:MGL_3122"/>
<gene>
    <name evidence="6" type="ORF">MGL_3122</name>
</gene>
<comment type="similarity">
    <text evidence="1">Belongs to the bacterial ribosomal protein bL28 family.</text>
</comment>
<keyword evidence="7" id="KW-1185">Reference proteome</keyword>
<dbReference type="SUPFAM" id="SSF143800">
    <property type="entry name" value="L28p-like"/>
    <property type="match status" value="1"/>
</dbReference>
<proteinExistence type="inferred from homology"/>
<protein>
    <recommendedName>
        <fullName evidence="4">Large ribosomal subunit protein bL28m</fullName>
    </recommendedName>
</protein>
<dbReference type="Pfam" id="PF00830">
    <property type="entry name" value="Ribosomal_L28"/>
    <property type="match status" value="1"/>
</dbReference>
<dbReference type="Proteomes" id="UP000008837">
    <property type="component" value="Unassembled WGS sequence"/>
</dbReference>
<feature type="compositionally biased region" description="Polar residues" evidence="5">
    <location>
        <begin position="26"/>
        <end position="35"/>
    </location>
</feature>
<dbReference type="FunFam" id="2.30.170.40:FF:000003">
    <property type="entry name" value="54S ribosomal protein L24"/>
    <property type="match status" value="1"/>
</dbReference>
<dbReference type="PANTHER" id="PTHR13528:SF2">
    <property type="entry name" value="LARGE RIBOSOMAL SUBUNIT PROTEIN BL28M"/>
    <property type="match status" value="1"/>
</dbReference>